<proteinExistence type="inferred from homology"/>
<dbReference type="PANTHER" id="PTHR30614">
    <property type="entry name" value="MEMBRANE COMPONENT OF AMINO ACID ABC TRANSPORTER"/>
    <property type="match status" value="1"/>
</dbReference>
<keyword evidence="3" id="KW-1003">Cell membrane</keyword>
<dbReference type="Pfam" id="PF00528">
    <property type="entry name" value="BPD_transp_1"/>
    <property type="match status" value="1"/>
</dbReference>
<evidence type="ECO:0000259" key="9">
    <source>
        <dbReference type="PROSITE" id="PS50928"/>
    </source>
</evidence>
<dbReference type="GO" id="GO:0006865">
    <property type="term" value="P:amino acid transport"/>
    <property type="evidence" value="ECO:0007669"/>
    <property type="project" value="UniProtKB-KW"/>
</dbReference>
<keyword evidence="5" id="KW-0029">Amino-acid transport</keyword>
<feature type="transmembrane region" description="Helical" evidence="8">
    <location>
        <begin position="27"/>
        <end position="47"/>
    </location>
</feature>
<dbReference type="InterPro" id="IPR010065">
    <property type="entry name" value="AA_ABC_transptr_permease_3TM"/>
</dbReference>
<dbReference type="CDD" id="cd06261">
    <property type="entry name" value="TM_PBP2"/>
    <property type="match status" value="1"/>
</dbReference>
<evidence type="ECO:0000256" key="2">
    <source>
        <dbReference type="ARBA" id="ARBA00022448"/>
    </source>
</evidence>
<dbReference type="PANTHER" id="PTHR30614:SF0">
    <property type="entry name" value="L-CYSTINE TRANSPORT SYSTEM PERMEASE PROTEIN TCYL"/>
    <property type="match status" value="1"/>
</dbReference>
<accession>A0A1J7C7A6</accession>
<dbReference type="SUPFAM" id="SSF161098">
    <property type="entry name" value="MetI-like"/>
    <property type="match status" value="1"/>
</dbReference>
<feature type="transmembrane region" description="Helical" evidence="8">
    <location>
        <begin position="67"/>
        <end position="91"/>
    </location>
</feature>
<comment type="caution">
    <text evidence="10">The sequence shown here is derived from an EMBL/GenBank/DDBJ whole genome shotgun (WGS) entry which is preliminary data.</text>
</comment>
<evidence type="ECO:0000313" key="11">
    <source>
        <dbReference type="Proteomes" id="UP000243342"/>
    </source>
</evidence>
<organism evidence="10 11">
    <name type="scientific">Mangrovactinospora gilvigrisea</name>
    <dbReference type="NCBI Taxonomy" id="1428644"/>
    <lineage>
        <taxon>Bacteria</taxon>
        <taxon>Bacillati</taxon>
        <taxon>Actinomycetota</taxon>
        <taxon>Actinomycetes</taxon>
        <taxon>Kitasatosporales</taxon>
        <taxon>Streptomycetaceae</taxon>
        <taxon>Mangrovactinospora</taxon>
    </lineage>
</organism>
<dbReference type="InterPro" id="IPR043429">
    <property type="entry name" value="ArtM/GltK/GlnP/TcyL/YhdX-like"/>
</dbReference>
<dbReference type="InterPro" id="IPR035906">
    <property type="entry name" value="MetI-like_sf"/>
</dbReference>
<evidence type="ECO:0000313" key="10">
    <source>
        <dbReference type="EMBL" id="OIV35530.1"/>
    </source>
</evidence>
<comment type="similarity">
    <text evidence="8">Belongs to the binding-protein-dependent transport system permease family.</text>
</comment>
<name>A0A1J7C7A6_9ACTN</name>
<dbReference type="Proteomes" id="UP000243342">
    <property type="component" value="Unassembled WGS sequence"/>
</dbReference>
<dbReference type="STRING" id="1428644.BIV57_21110"/>
<evidence type="ECO:0000256" key="3">
    <source>
        <dbReference type="ARBA" id="ARBA00022475"/>
    </source>
</evidence>
<keyword evidence="11" id="KW-1185">Reference proteome</keyword>
<dbReference type="GO" id="GO:0043190">
    <property type="term" value="C:ATP-binding cassette (ABC) transporter complex"/>
    <property type="evidence" value="ECO:0007669"/>
    <property type="project" value="InterPro"/>
</dbReference>
<evidence type="ECO:0000256" key="1">
    <source>
        <dbReference type="ARBA" id="ARBA00004651"/>
    </source>
</evidence>
<feature type="domain" description="ABC transmembrane type-1" evidence="9">
    <location>
        <begin position="67"/>
        <end position="268"/>
    </location>
</feature>
<dbReference type="NCBIfam" id="TIGR01726">
    <property type="entry name" value="HEQRo_perm_3TM"/>
    <property type="match status" value="1"/>
</dbReference>
<keyword evidence="4 8" id="KW-0812">Transmembrane</keyword>
<feature type="transmembrane region" description="Helical" evidence="8">
    <location>
        <begin position="145"/>
        <end position="165"/>
    </location>
</feature>
<dbReference type="GO" id="GO:0022857">
    <property type="term" value="F:transmembrane transporter activity"/>
    <property type="evidence" value="ECO:0007669"/>
    <property type="project" value="InterPro"/>
</dbReference>
<reference evidence="10 11" key="1">
    <citation type="submission" date="2016-10" db="EMBL/GenBank/DDBJ databases">
        <title>Genome sequence of Streptomyces gilvigriseus MUSC 26.</title>
        <authorList>
            <person name="Lee L.-H."/>
            <person name="Ser H.-L."/>
        </authorList>
    </citation>
    <scope>NUCLEOTIDE SEQUENCE [LARGE SCALE GENOMIC DNA]</scope>
    <source>
        <strain evidence="10 11">MUSC 26</strain>
    </source>
</reference>
<dbReference type="EMBL" id="MLCF01000146">
    <property type="protein sequence ID" value="OIV35530.1"/>
    <property type="molecule type" value="Genomic_DNA"/>
</dbReference>
<evidence type="ECO:0000256" key="5">
    <source>
        <dbReference type="ARBA" id="ARBA00022970"/>
    </source>
</evidence>
<dbReference type="InterPro" id="IPR000515">
    <property type="entry name" value="MetI-like"/>
</dbReference>
<keyword evidence="7 8" id="KW-0472">Membrane</keyword>
<evidence type="ECO:0000256" key="7">
    <source>
        <dbReference type="ARBA" id="ARBA00023136"/>
    </source>
</evidence>
<evidence type="ECO:0000256" key="6">
    <source>
        <dbReference type="ARBA" id="ARBA00022989"/>
    </source>
</evidence>
<dbReference type="FunFam" id="1.10.3720.10:FF:000006">
    <property type="entry name" value="Glutamate/aspartate ABC transporter, permease protein GltK"/>
    <property type="match status" value="1"/>
</dbReference>
<protein>
    <submittedName>
        <fullName evidence="10">ABC transporter permease</fullName>
    </submittedName>
</protein>
<keyword evidence="6 8" id="KW-1133">Transmembrane helix</keyword>
<evidence type="ECO:0000256" key="4">
    <source>
        <dbReference type="ARBA" id="ARBA00022692"/>
    </source>
</evidence>
<dbReference type="Gene3D" id="1.10.3720.10">
    <property type="entry name" value="MetI-like"/>
    <property type="match status" value="1"/>
</dbReference>
<keyword evidence="2 8" id="KW-0813">Transport</keyword>
<dbReference type="AlphaFoldDB" id="A0A1J7C7A6"/>
<feature type="transmembrane region" description="Helical" evidence="8">
    <location>
        <begin position="249"/>
        <end position="271"/>
    </location>
</feature>
<sequence length="308" mass="33334">MNEAAGSVGRPAPLPIRAVPVRHWGRWVAAVLVLLALGGIAWAFAVGQIDWPTVGRYLFASVMLQGVGNTVLVSVGSMLLGLILGVAFAVMRLSRNPVTSGVAWLYIWFFRGTPVLVQLLIWYNLALVFRTFTIPGVYSAPMSQVMTPFLATLLGLGINEGAYMAEIVRAGISSVDHGQTEASQALGMTGGKTMRRIVLPQAMRVIVPPTGNEFINLLKTSSLASVITYGELMRSAQNVYTRTLQTVELLFVASIWYLAITTVFSSGQYYVERHFSQGSAVEQGPTPLQRIASLVLSVRHARLPGGAR</sequence>
<feature type="transmembrane region" description="Helical" evidence="8">
    <location>
        <begin position="103"/>
        <end position="125"/>
    </location>
</feature>
<dbReference type="PROSITE" id="PS50928">
    <property type="entry name" value="ABC_TM1"/>
    <property type="match status" value="1"/>
</dbReference>
<comment type="subcellular location">
    <subcellularLocation>
        <location evidence="1 8">Cell membrane</location>
        <topology evidence="1 8">Multi-pass membrane protein</topology>
    </subcellularLocation>
</comment>
<evidence type="ECO:0000256" key="8">
    <source>
        <dbReference type="RuleBase" id="RU363032"/>
    </source>
</evidence>
<gene>
    <name evidence="10" type="ORF">BIV57_21110</name>
</gene>